<evidence type="ECO:0000259" key="2">
    <source>
        <dbReference type="Pfam" id="PF23470"/>
    </source>
</evidence>
<accession>A0A7C2FZY8</accession>
<gene>
    <name evidence="3" type="ORF">ENP55_05950</name>
</gene>
<name>A0A7C2FZY8_9CREN</name>
<feature type="domain" description="PF0610-like rubredoxin-like zinc beta-ribbon C-terminal" evidence="2">
    <location>
        <begin position="67"/>
        <end position="107"/>
    </location>
</feature>
<proteinExistence type="predicted"/>
<organism evidence="3">
    <name type="scientific">Thermosphaera aggregans</name>
    <dbReference type="NCBI Taxonomy" id="54254"/>
    <lineage>
        <taxon>Archaea</taxon>
        <taxon>Thermoproteota</taxon>
        <taxon>Thermoprotei</taxon>
        <taxon>Desulfurococcales</taxon>
        <taxon>Desulfurococcaceae</taxon>
        <taxon>Thermosphaera</taxon>
    </lineage>
</organism>
<dbReference type="InterPro" id="IPR038767">
    <property type="entry name" value="PF0610-like"/>
</dbReference>
<protein>
    <submittedName>
        <fullName evidence="3">Transcriptional regulator</fullName>
    </submittedName>
</protein>
<dbReference type="InterPro" id="IPR049159">
    <property type="entry name" value="PF0610-like_wHTH_N"/>
</dbReference>
<dbReference type="Pfam" id="PF23470">
    <property type="entry name" value="Zn_ribbon_PF0610"/>
    <property type="match status" value="1"/>
</dbReference>
<dbReference type="PANTHER" id="PTHR40663">
    <property type="match status" value="1"/>
</dbReference>
<dbReference type="Pfam" id="PF21476">
    <property type="entry name" value="PF0610-like_N"/>
    <property type="match status" value="1"/>
</dbReference>
<comment type="caution">
    <text evidence="3">The sequence shown here is derived from an EMBL/GenBank/DDBJ whole genome shotgun (WGS) entry which is preliminary data.</text>
</comment>
<dbReference type="PANTHER" id="PTHR40663:SF2">
    <property type="entry name" value="TRANSCRIPTIONAL REGULATOR"/>
    <property type="match status" value="1"/>
</dbReference>
<sequence length="108" mass="12672">MGGEESTTRERILNLLYETQEPLSAEEIISLLGLQDLTVKDIYEHLEHVARTVKTRSKGREYLGMEPPYCRKCGYVFKDLDKPKKPSRCPRCKSEWINPPRFMILRKD</sequence>
<dbReference type="SUPFAM" id="SSF46785">
    <property type="entry name" value="Winged helix' DNA-binding domain"/>
    <property type="match status" value="1"/>
</dbReference>
<dbReference type="InterPro" id="IPR036390">
    <property type="entry name" value="WH_DNA-bd_sf"/>
</dbReference>
<dbReference type="EMBL" id="DSJT01000034">
    <property type="protein sequence ID" value="HEF87806.1"/>
    <property type="molecule type" value="Genomic_DNA"/>
</dbReference>
<dbReference type="AlphaFoldDB" id="A0A7C2FZY8"/>
<evidence type="ECO:0000313" key="3">
    <source>
        <dbReference type="EMBL" id="HEF87806.1"/>
    </source>
</evidence>
<dbReference type="InterPro" id="IPR057022">
    <property type="entry name" value="PF0610-like_Zn_ribbon_C"/>
</dbReference>
<feature type="domain" description="PF0610-like winged HTH N-terminal" evidence="1">
    <location>
        <begin position="7"/>
        <end position="58"/>
    </location>
</feature>
<reference evidence="3" key="1">
    <citation type="journal article" date="2020" name="mSystems">
        <title>Genome- and Community-Level Interaction Insights into Carbon Utilization and Element Cycling Functions of Hydrothermarchaeota in Hydrothermal Sediment.</title>
        <authorList>
            <person name="Zhou Z."/>
            <person name="Liu Y."/>
            <person name="Xu W."/>
            <person name="Pan J."/>
            <person name="Luo Z.H."/>
            <person name="Li M."/>
        </authorList>
    </citation>
    <scope>NUCLEOTIDE SEQUENCE [LARGE SCALE GENOMIC DNA]</scope>
    <source>
        <strain evidence="3">SpSt-23</strain>
    </source>
</reference>
<evidence type="ECO:0000259" key="1">
    <source>
        <dbReference type="Pfam" id="PF21476"/>
    </source>
</evidence>